<evidence type="ECO:0000313" key="2">
    <source>
        <dbReference type="Proteomes" id="UP001498469"/>
    </source>
</evidence>
<comment type="caution">
    <text evidence="1">The sequence shown here is derived from an EMBL/GenBank/DDBJ whole genome shotgun (WGS) entry which is preliminary data.</text>
</comment>
<dbReference type="Proteomes" id="UP001498469">
    <property type="component" value="Unassembled WGS sequence"/>
</dbReference>
<dbReference type="RefSeq" id="WP_216247542.1">
    <property type="nucleotide sequence ID" value="NZ_JAZHFS010000001.1"/>
</dbReference>
<evidence type="ECO:0000313" key="1">
    <source>
        <dbReference type="EMBL" id="MEF2110904.1"/>
    </source>
</evidence>
<protein>
    <recommendedName>
        <fullName evidence="3">Bacteriophage lambda head decoration protein D</fullName>
    </recommendedName>
</protein>
<dbReference type="EMBL" id="JAZHFS010000001">
    <property type="protein sequence ID" value="MEF2110904.1"/>
    <property type="molecule type" value="Genomic_DNA"/>
</dbReference>
<reference evidence="1 2" key="1">
    <citation type="submission" date="2023-11" db="EMBL/GenBank/DDBJ databases">
        <title>Draft genome sequence of a psychrophilic Clostridium strain from permafrost water brine.</title>
        <authorList>
            <person name="Shcherbakova V.A."/>
            <person name="Trubitsyn V.E."/>
            <person name="Zakharyuk A.G."/>
        </authorList>
    </citation>
    <scope>NUCLEOTIDE SEQUENCE [LARGE SCALE GENOMIC DNA]</scope>
    <source>
        <strain evidence="1 2">14F</strain>
    </source>
</reference>
<sequence>MDYKSYKNAVLLAMKLCKHEFCVGIGTLAVAEVQSITPVGVGTVNPGNLEKCIVSEVISGDEGIYIGVTTGAPYGKWVDQGSSKQKAQHFLQDGANNASPKLALVAERVYKQRMGK</sequence>
<accession>A0ABU7UJ62</accession>
<name>A0ABU7UJ62_9CLOT</name>
<proteinExistence type="predicted"/>
<evidence type="ECO:0008006" key="3">
    <source>
        <dbReference type="Google" id="ProtNLM"/>
    </source>
</evidence>
<gene>
    <name evidence="1" type="ORF">SJI18_01120</name>
</gene>
<keyword evidence="2" id="KW-1185">Reference proteome</keyword>
<organism evidence="1 2">
    <name type="scientific">Clostridium frigoriphilum</name>
    <dbReference type="NCBI Taxonomy" id="443253"/>
    <lineage>
        <taxon>Bacteria</taxon>
        <taxon>Bacillati</taxon>
        <taxon>Bacillota</taxon>
        <taxon>Clostridia</taxon>
        <taxon>Eubacteriales</taxon>
        <taxon>Clostridiaceae</taxon>
        <taxon>Clostridium</taxon>
    </lineage>
</organism>